<proteinExistence type="predicted"/>
<dbReference type="Proteomes" id="UP000001916">
    <property type="component" value="Chromosome"/>
</dbReference>
<sequence length="104" mass="11769">MQYPSRWSGKPQSRIELIHFAREVEHALLELVEVVGDPRIIVRHRLAEAGTDMANPSDRLPQNRFSSGELGVRRMGRNLIPTALLLLDLPEQVLDAVFEERGSV</sequence>
<evidence type="ECO:0000313" key="1">
    <source>
        <dbReference type="EMBL" id="ADH64499.1"/>
    </source>
</evidence>
<dbReference type="EMBL" id="CP002042">
    <property type="protein sequence ID" value="ADH64499.1"/>
    <property type="molecule type" value="Genomic_DNA"/>
</dbReference>
<gene>
    <name evidence="1" type="ordered locus">Mesil_2650</name>
</gene>
<organism evidence="1 2">
    <name type="scientific">Allomeiothermus silvanus (strain ATCC 700542 / DSM 9946 / NBRC 106475 / NCIMB 13440 / VI-R2)</name>
    <name type="common">Thermus silvanus</name>
    <dbReference type="NCBI Taxonomy" id="526227"/>
    <lineage>
        <taxon>Bacteria</taxon>
        <taxon>Thermotogati</taxon>
        <taxon>Deinococcota</taxon>
        <taxon>Deinococci</taxon>
        <taxon>Thermales</taxon>
        <taxon>Thermaceae</taxon>
        <taxon>Allomeiothermus</taxon>
    </lineage>
</organism>
<keyword evidence="2" id="KW-1185">Reference proteome</keyword>
<dbReference type="HOGENOM" id="CLU_2246801_0_0_0"/>
<evidence type="ECO:0000313" key="2">
    <source>
        <dbReference type="Proteomes" id="UP000001916"/>
    </source>
</evidence>
<reference evidence="1 2" key="1">
    <citation type="journal article" date="2010" name="Stand. Genomic Sci.">
        <title>Complete genome sequence of Meiothermus silvanus type strain (VI-R2).</title>
        <authorList>
            <person name="Sikorski J."/>
            <person name="Tindall B.J."/>
            <person name="Lowry S."/>
            <person name="Lucas S."/>
            <person name="Nolan M."/>
            <person name="Copeland A."/>
            <person name="Glavina Del Rio T."/>
            <person name="Tice H."/>
            <person name="Cheng J.F."/>
            <person name="Han C."/>
            <person name="Pitluck S."/>
            <person name="Liolios K."/>
            <person name="Ivanova N."/>
            <person name="Mavromatis K."/>
            <person name="Mikhailova N."/>
            <person name="Pati A."/>
            <person name="Goodwin L."/>
            <person name="Chen A."/>
            <person name="Palaniappan K."/>
            <person name="Land M."/>
            <person name="Hauser L."/>
            <person name="Chang Y.J."/>
            <person name="Jeffries C.D."/>
            <person name="Rohde M."/>
            <person name="Goker M."/>
            <person name="Woyke T."/>
            <person name="Bristow J."/>
            <person name="Eisen J.A."/>
            <person name="Markowitz V."/>
            <person name="Hugenholtz P."/>
            <person name="Kyrpides N.C."/>
            <person name="Klenk H.P."/>
            <person name="Lapidus A."/>
        </authorList>
    </citation>
    <scope>NUCLEOTIDE SEQUENCE [LARGE SCALE GENOMIC DNA]</scope>
    <source>
        <strain evidence="2">ATCC 700542 / DSM 9946 / VI-R2</strain>
    </source>
</reference>
<protein>
    <submittedName>
        <fullName evidence="1">Uncharacterized protein</fullName>
    </submittedName>
</protein>
<dbReference type="AlphaFoldDB" id="D7BBN7"/>
<dbReference type="KEGG" id="msv:Mesil_2650"/>
<accession>D7BBN7</accession>
<name>D7BBN7_ALLS1</name>